<dbReference type="RefSeq" id="WP_269907171.1">
    <property type="nucleotide sequence ID" value="NZ_JAPFQA010000011.1"/>
</dbReference>
<comment type="caution">
    <text evidence="1">The sequence shown here is derived from an EMBL/GenBank/DDBJ whole genome shotgun (WGS) entry which is preliminary data.</text>
</comment>
<dbReference type="EMBL" id="JAPFQA010000011">
    <property type="protein sequence ID" value="MCZ8546826.1"/>
    <property type="molecule type" value="Genomic_DNA"/>
</dbReference>
<sequence>MTMDAKVRQGTAAWFEMVGTLMSEAASQSGLSPELNLSLVERYTDGVELSEGLVQGLRFDILGGKPSFRVGARRDERADVMIEITAAAARKLNTLRSADPNYTAALEGFLSTGEMRVEGDPSRMGGWLNAVHDPIVNRTI</sequence>
<dbReference type="Proteomes" id="UP001152178">
    <property type="component" value="Unassembled WGS sequence"/>
</dbReference>
<evidence type="ECO:0000313" key="1">
    <source>
        <dbReference type="EMBL" id="MCZ8546826.1"/>
    </source>
</evidence>
<protein>
    <recommendedName>
        <fullName evidence="3">SCP2 domain-containing protein</fullName>
    </recommendedName>
</protein>
<evidence type="ECO:0000313" key="2">
    <source>
        <dbReference type="Proteomes" id="UP001152178"/>
    </source>
</evidence>
<proteinExistence type="predicted"/>
<keyword evidence="2" id="KW-1185">Reference proteome</keyword>
<evidence type="ECO:0008006" key="3">
    <source>
        <dbReference type="Google" id="ProtNLM"/>
    </source>
</evidence>
<organism evidence="1 2">
    <name type="scientific">Mesorhizobium qingshengii</name>
    <dbReference type="NCBI Taxonomy" id="1165689"/>
    <lineage>
        <taxon>Bacteria</taxon>
        <taxon>Pseudomonadati</taxon>
        <taxon>Pseudomonadota</taxon>
        <taxon>Alphaproteobacteria</taxon>
        <taxon>Hyphomicrobiales</taxon>
        <taxon>Phyllobacteriaceae</taxon>
        <taxon>Mesorhizobium</taxon>
    </lineage>
</organism>
<gene>
    <name evidence="1" type="ORF">OOJ09_21775</name>
</gene>
<reference evidence="1" key="1">
    <citation type="submission" date="2022-11" db="EMBL/GenBank/DDBJ databases">
        <authorList>
            <person name="Coimbra C."/>
        </authorList>
    </citation>
    <scope>NUCLEOTIDE SEQUENCE</scope>
    <source>
        <strain evidence="1">Jales19</strain>
    </source>
</reference>
<accession>A0ABT4QZB1</accession>
<name>A0ABT4QZB1_9HYPH</name>